<evidence type="ECO:0000313" key="3">
    <source>
        <dbReference type="Proteomes" id="UP000827284"/>
    </source>
</evidence>
<dbReference type="PANTHER" id="PTHR43792">
    <property type="entry name" value="GNAT FAMILY, PUTATIVE (AFU_ORTHOLOGUE AFUA_3G00765)-RELATED-RELATED"/>
    <property type="match status" value="1"/>
</dbReference>
<organism evidence="2 3">
    <name type="scientific">Entomortierella parvispora</name>
    <dbReference type="NCBI Taxonomy" id="205924"/>
    <lineage>
        <taxon>Eukaryota</taxon>
        <taxon>Fungi</taxon>
        <taxon>Fungi incertae sedis</taxon>
        <taxon>Mucoromycota</taxon>
        <taxon>Mortierellomycotina</taxon>
        <taxon>Mortierellomycetes</taxon>
        <taxon>Mortierellales</taxon>
        <taxon>Mortierellaceae</taxon>
        <taxon>Entomortierella</taxon>
    </lineage>
</organism>
<keyword evidence="3" id="KW-1185">Reference proteome</keyword>
<dbReference type="GO" id="GO:0016747">
    <property type="term" value="F:acyltransferase activity, transferring groups other than amino-acyl groups"/>
    <property type="evidence" value="ECO:0007669"/>
    <property type="project" value="InterPro"/>
</dbReference>
<dbReference type="InterPro" id="IPR000182">
    <property type="entry name" value="GNAT_dom"/>
</dbReference>
<accession>A0A9P3H4E9</accession>
<dbReference type="Pfam" id="PF13302">
    <property type="entry name" value="Acetyltransf_3"/>
    <property type="match status" value="1"/>
</dbReference>
<comment type="caution">
    <text evidence="2">The sequence shown here is derived from an EMBL/GenBank/DDBJ whole genome shotgun (WGS) entry which is preliminary data.</text>
</comment>
<evidence type="ECO:0000313" key="2">
    <source>
        <dbReference type="EMBL" id="GJJ69886.1"/>
    </source>
</evidence>
<dbReference type="EMBL" id="BQFW01000003">
    <property type="protein sequence ID" value="GJJ69886.1"/>
    <property type="molecule type" value="Genomic_DNA"/>
</dbReference>
<protein>
    <recommendedName>
        <fullName evidence="1">N-acetyltransferase domain-containing protein</fullName>
    </recommendedName>
</protein>
<sequence length="249" mass="27510">MTETPSTALAPQPSSPPALYRREEAQCMGPYFVSQEPPLFLSAVLHSDIPEMVRILNLDDSVFRNSSYFKFPYPEDLARTHVARADRVIESQGVNAHWAMRTSPDGKIMGWLSLHPIKPKPPTATEATTAAAVGATSENALSHPLVPKVKEGRTGYWVSPEYRNQGYARRALAYLLNEIAAKEQGFDLVRADAYAENLASQRVMERAGMVLQSTDHIVTVEAYGPGVQKRSASFSWWSPLSAHPIVSND</sequence>
<dbReference type="AlphaFoldDB" id="A0A9P3H4E9"/>
<dbReference type="Gene3D" id="3.40.630.30">
    <property type="match status" value="1"/>
</dbReference>
<feature type="domain" description="N-acetyltransferase" evidence="1">
    <location>
        <begin position="51"/>
        <end position="241"/>
    </location>
</feature>
<dbReference type="PROSITE" id="PS51186">
    <property type="entry name" value="GNAT"/>
    <property type="match status" value="1"/>
</dbReference>
<dbReference type="Proteomes" id="UP000827284">
    <property type="component" value="Unassembled WGS sequence"/>
</dbReference>
<dbReference type="OrthoDB" id="630895at2759"/>
<dbReference type="InterPro" id="IPR051531">
    <property type="entry name" value="N-acetyltransferase"/>
</dbReference>
<reference evidence="2" key="1">
    <citation type="submission" date="2021-11" db="EMBL/GenBank/DDBJ databases">
        <authorList>
            <person name="Herlambang A."/>
            <person name="Guo Y."/>
            <person name="Takashima Y."/>
            <person name="Nishizawa T."/>
        </authorList>
    </citation>
    <scope>NUCLEOTIDE SEQUENCE</scope>
    <source>
        <strain evidence="2">E1425</strain>
    </source>
</reference>
<dbReference type="CDD" id="cd04301">
    <property type="entry name" value="NAT_SF"/>
    <property type="match status" value="1"/>
</dbReference>
<evidence type="ECO:0000259" key="1">
    <source>
        <dbReference type="PROSITE" id="PS51186"/>
    </source>
</evidence>
<reference evidence="2" key="2">
    <citation type="journal article" date="2022" name="Microbiol. Resour. Announc.">
        <title>Whole-Genome Sequence of Entomortierella parvispora E1425, a Mucoromycotan Fungus Associated with Burkholderiaceae-Related Endosymbiotic Bacteria.</title>
        <authorList>
            <person name="Herlambang A."/>
            <person name="Guo Y."/>
            <person name="Takashima Y."/>
            <person name="Narisawa K."/>
            <person name="Ohta H."/>
            <person name="Nishizawa T."/>
        </authorList>
    </citation>
    <scope>NUCLEOTIDE SEQUENCE</scope>
    <source>
        <strain evidence="2">E1425</strain>
    </source>
</reference>
<proteinExistence type="predicted"/>
<dbReference type="SUPFAM" id="SSF55729">
    <property type="entry name" value="Acyl-CoA N-acyltransferases (Nat)"/>
    <property type="match status" value="1"/>
</dbReference>
<dbReference type="InterPro" id="IPR016181">
    <property type="entry name" value="Acyl_CoA_acyltransferase"/>
</dbReference>
<name>A0A9P3H4E9_9FUNG</name>
<gene>
    <name evidence="2" type="ORF">EMPS_02235</name>
</gene>